<dbReference type="GeneID" id="59376364"/>
<organism evidence="1 2">
    <name type="scientific">Pleurotus ostreatus</name>
    <name type="common">Oyster mushroom</name>
    <name type="synonym">White-rot fungus</name>
    <dbReference type="NCBI Taxonomy" id="5322"/>
    <lineage>
        <taxon>Eukaryota</taxon>
        <taxon>Fungi</taxon>
        <taxon>Dikarya</taxon>
        <taxon>Basidiomycota</taxon>
        <taxon>Agaricomycotina</taxon>
        <taxon>Agaricomycetes</taxon>
        <taxon>Agaricomycetidae</taxon>
        <taxon>Agaricales</taxon>
        <taxon>Pleurotineae</taxon>
        <taxon>Pleurotaceae</taxon>
        <taxon>Pleurotus</taxon>
    </lineage>
</organism>
<accession>A0A8H7DVP7</accession>
<evidence type="ECO:0000313" key="2">
    <source>
        <dbReference type="Proteomes" id="UP000623687"/>
    </source>
</evidence>
<protein>
    <submittedName>
        <fullName evidence="1">Uncharacterized protein</fullName>
    </submittedName>
</protein>
<gene>
    <name evidence="1" type="ORF">PC9H_006546</name>
</gene>
<dbReference type="Proteomes" id="UP000623687">
    <property type="component" value="Unassembled WGS sequence"/>
</dbReference>
<dbReference type="AlphaFoldDB" id="A0A8H7DVP7"/>
<dbReference type="RefSeq" id="XP_036632110.1">
    <property type="nucleotide sequence ID" value="XM_036776091.1"/>
</dbReference>
<proteinExistence type="predicted"/>
<evidence type="ECO:0000313" key="1">
    <source>
        <dbReference type="EMBL" id="KAF7430832.1"/>
    </source>
</evidence>
<name>A0A8H7DVP7_PLEOS</name>
<dbReference type="EMBL" id="JACETU010000004">
    <property type="protein sequence ID" value="KAF7430832.1"/>
    <property type="molecule type" value="Genomic_DNA"/>
</dbReference>
<sequence length="89" mass="9579">MLHNELSDHPNRITGLLDWPATRQLSTLDRASAASGHTNTGSENLEGFALMVDVDADGTLAMARHLLHGDVCIQRPVCSFAGSHGKSQR</sequence>
<keyword evidence="2" id="KW-1185">Reference proteome</keyword>
<dbReference type="VEuPathDB" id="FungiDB:PC9H_006546"/>
<comment type="caution">
    <text evidence="1">The sequence shown here is derived from an EMBL/GenBank/DDBJ whole genome shotgun (WGS) entry which is preliminary data.</text>
</comment>
<reference evidence="1" key="1">
    <citation type="submission" date="2019-07" db="EMBL/GenBank/DDBJ databases">
        <authorList>
            <person name="Palmer J.M."/>
        </authorList>
    </citation>
    <scope>NUCLEOTIDE SEQUENCE</scope>
    <source>
        <strain evidence="1">PC9</strain>
    </source>
</reference>